<dbReference type="GO" id="GO:0016020">
    <property type="term" value="C:membrane"/>
    <property type="evidence" value="ECO:0007669"/>
    <property type="project" value="UniProtKB-SubCell"/>
</dbReference>
<feature type="domain" description="ResB-like" evidence="7">
    <location>
        <begin position="321"/>
        <end position="370"/>
    </location>
</feature>
<dbReference type="InterPro" id="IPR007816">
    <property type="entry name" value="ResB-like_domain"/>
</dbReference>
<keyword evidence="5 6" id="KW-0472">Membrane</keyword>
<dbReference type="EMBL" id="CP001101">
    <property type="protein sequence ID" value="ACE03610.1"/>
    <property type="molecule type" value="Genomic_DNA"/>
</dbReference>
<organism evidence="8">
    <name type="scientific">Chlorobium phaeobacteroides (strain BS1)</name>
    <dbReference type="NCBI Taxonomy" id="331678"/>
    <lineage>
        <taxon>Bacteria</taxon>
        <taxon>Pseudomonadati</taxon>
        <taxon>Chlorobiota</taxon>
        <taxon>Chlorobiia</taxon>
        <taxon>Chlorobiales</taxon>
        <taxon>Chlorobiaceae</taxon>
        <taxon>Chlorobium/Pelodictyon group</taxon>
        <taxon>Chlorobium</taxon>
    </lineage>
</organism>
<evidence type="ECO:0000256" key="2">
    <source>
        <dbReference type="ARBA" id="ARBA00022692"/>
    </source>
</evidence>
<feature type="transmembrane region" description="Helical" evidence="6">
    <location>
        <begin position="382"/>
        <end position="402"/>
    </location>
</feature>
<protein>
    <recommendedName>
        <fullName evidence="7">ResB-like domain-containing protein</fullName>
    </recommendedName>
</protein>
<dbReference type="HOGENOM" id="CLU_058412_0_0_10"/>
<evidence type="ECO:0000256" key="3">
    <source>
        <dbReference type="ARBA" id="ARBA00022748"/>
    </source>
</evidence>
<evidence type="ECO:0000256" key="5">
    <source>
        <dbReference type="ARBA" id="ARBA00023136"/>
    </source>
</evidence>
<evidence type="ECO:0000256" key="1">
    <source>
        <dbReference type="ARBA" id="ARBA00004141"/>
    </source>
</evidence>
<dbReference type="GO" id="GO:0017004">
    <property type="term" value="P:cytochrome complex assembly"/>
    <property type="evidence" value="ECO:0007669"/>
    <property type="project" value="UniProtKB-KW"/>
</dbReference>
<dbReference type="eggNOG" id="COG1333">
    <property type="taxonomic scope" value="Bacteria"/>
</dbReference>
<feature type="transmembrane region" description="Helical" evidence="6">
    <location>
        <begin position="119"/>
        <end position="139"/>
    </location>
</feature>
<feature type="transmembrane region" description="Helical" evidence="6">
    <location>
        <begin position="48"/>
        <end position="67"/>
    </location>
</feature>
<accession>B3EN80</accession>
<sequence>MVQKRGGLFSLPLGFRQSVLFAVVLVAVGFCIELASTGKGVAAPGWPVNGMVAAILVAVVFFVGTVFRKHPLVLWLGGIPLGLSLIAVLAALSMIGGIVPQDPEYAPLLVVDLGFNRLFASWPFALVCVVFMVNLGLGFVQKLLPFNVANIQFMLFHGGFWIAVTSGLLGSSDLQRIAVPLYEGKETTSGFDRASDSMVELPFGIFLHDFTIEEYAPMLGLYDPSKDAFVPNESRAMLEIKPGMKVSWDGILVDVIRSVPDGVIKSGEDPVAADPAGGVPFAKVRVVHRGAEQTGWINPAGKGIDARYLVVGRYALVLLPGSPKRFSSEVMFTHNSGEKKIGVLEVNKPFDFFGWKIYQAGYDEKAGKMSSLSVAEAVKDPWLPAVYFGFYLMMAGNLLFFWQGMKKNGKK</sequence>
<keyword evidence="4 6" id="KW-1133">Transmembrane helix</keyword>
<dbReference type="AlphaFoldDB" id="B3EN80"/>
<dbReference type="PANTHER" id="PTHR31566:SF5">
    <property type="entry name" value="RESB-LIKE DOMAIN-CONTAINING PROTEIN"/>
    <property type="match status" value="1"/>
</dbReference>
<evidence type="ECO:0000313" key="8">
    <source>
        <dbReference type="EMBL" id="ACE03610.1"/>
    </source>
</evidence>
<dbReference type="PANTHER" id="PTHR31566">
    <property type="entry name" value="CYTOCHROME C BIOGENESIS PROTEIN CCS1, CHLOROPLASTIC"/>
    <property type="match status" value="1"/>
</dbReference>
<dbReference type="OrthoDB" id="596762at2"/>
<evidence type="ECO:0000256" key="6">
    <source>
        <dbReference type="SAM" id="Phobius"/>
    </source>
</evidence>
<feature type="transmembrane region" description="Helical" evidence="6">
    <location>
        <begin position="74"/>
        <end position="99"/>
    </location>
</feature>
<dbReference type="Pfam" id="PF05140">
    <property type="entry name" value="ResB"/>
    <property type="match status" value="1"/>
</dbReference>
<dbReference type="KEGG" id="cpb:Cphamn1_0652"/>
<gene>
    <name evidence="8" type="ordered locus">Cphamn1_0652</name>
</gene>
<reference evidence="8" key="1">
    <citation type="submission" date="2008-06" db="EMBL/GenBank/DDBJ databases">
        <title>Complete sequence of Chlorobium phaeobacteroides BS1.</title>
        <authorList>
            <consortium name="US DOE Joint Genome Institute"/>
            <person name="Lucas S."/>
            <person name="Copeland A."/>
            <person name="Lapidus A."/>
            <person name="Glavina del Rio T."/>
            <person name="Dalin E."/>
            <person name="Tice H."/>
            <person name="Bruce D."/>
            <person name="Goodwin L."/>
            <person name="Pitluck S."/>
            <person name="Schmutz J."/>
            <person name="Larimer F."/>
            <person name="Land M."/>
            <person name="Hauser L."/>
            <person name="Kyrpides N."/>
            <person name="Ovchinnikova G."/>
            <person name="Li T."/>
            <person name="Liu Z."/>
            <person name="Zhao F."/>
            <person name="Overmann J."/>
            <person name="Bryant D.A."/>
            <person name="Richardson P."/>
        </authorList>
    </citation>
    <scope>NUCLEOTIDE SEQUENCE [LARGE SCALE GENOMIC DNA]</scope>
    <source>
        <strain evidence="8">BS1</strain>
    </source>
</reference>
<feature type="transmembrane region" description="Helical" evidence="6">
    <location>
        <begin position="151"/>
        <end position="170"/>
    </location>
</feature>
<dbReference type="STRING" id="331678.Cphamn1_0652"/>
<keyword evidence="2 6" id="KW-0812">Transmembrane</keyword>
<evidence type="ECO:0000259" key="7">
    <source>
        <dbReference type="Pfam" id="PF05140"/>
    </source>
</evidence>
<dbReference type="InterPro" id="IPR023494">
    <property type="entry name" value="Cyt_c_bgen_Ccs1/CcsB/ResB"/>
</dbReference>
<name>B3EN80_CHLPB</name>
<proteinExistence type="predicted"/>
<comment type="subcellular location">
    <subcellularLocation>
        <location evidence="1">Membrane</location>
        <topology evidence="1">Multi-pass membrane protein</topology>
    </subcellularLocation>
</comment>
<keyword evidence="3" id="KW-0201">Cytochrome c-type biogenesis</keyword>
<feature type="transmembrane region" description="Helical" evidence="6">
    <location>
        <begin position="20"/>
        <end position="42"/>
    </location>
</feature>
<evidence type="ECO:0000256" key="4">
    <source>
        <dbReference type="ARBA" id="ARBA00022989"/>
    </source>
</evidence>